<dbReference type="InterPro" id="IPR039633">
    <property type="entry name" value="PAP"/>
</dbReference>
<feature type="domain" description="Plastid lipid-associated protein/fibrillin conserved" evidence="3">
    <location>
        <begin position="58"/>
        <end position="239"/>
    </location>
</feature>
<evidence type="ECO:0000313" key="4">
    <source>
        <dbReference type="EMBL" id="KAH7423265.1"/>
    </source>
</evidence>
<evidence type="ECO:0000256" key="1">
    <source>
        <dbReference type="ARBA" id="ARBA00004474"/>
    </source>
</evidence>
<evidence type="ECO:0000313" key="5">
    <source>
        <dbReference type="Proteomes" id="UP000825935"/>
    </source>
</evidence>
<gene>
    <name evidence="4" type="ORF">KP509_12G047100</name>
</gene>
<sequence length="248" mass="27920">MLIMVSPDCMVHPCSLHCSRKSSSLKLRTVRSVRCPPTVCLSESLARESSVGHGIDHMKLSLRESLQGINRGIFGVSAAQKSAIEHQIALLEEQNPIRKPTDHLQKVEGEWRLLYSSISILGMKRTKLGLRDFITLDEFLQTIDVDKNRASNIIKFSVSGLGMLNGALTIEASYVVSSEKRVDIQFEKSTIVPDQLFKLFQKNYDLLLSIFNPEGWLEITYIDDEMRVGRDDKGNVFVLERTSHPGTD</sequence>
<dbReference type="Proteomes" id="UP000825935">
    <property type="component" value="Chromosome 12"/>
</dbReference>
<dbReference type="PANTHER" id="PTHR31906">
    <property type="entry name" value="PLASTID-LIPID-ASSOCIATED PROTEIN 4, CHLOROPLASTIC-RELATED"/>
    <property type="match status" value="1"/>
</dbReference>
<dbReference type="EMBL" id="CM035417">
    <property type="protein sequence ID" value="KAH7423265.1"/>
    <property type="molecule type" value="Genomic_DNA"/>
</dbReference>
<proteinExistence type="predicted"/>
<dbReference type="Pfam" id="PF04755">
    <property type="entry name" value="PAP_fibrillin"/>
    <property type="match status" value="1"/>
</dbReference>
<name>A0A8T2TPA4_CERRI</name>
<dbReference type="GO" id="GO:0009536">
    <property type="term" value="C:plastid"/>
    <property type="evidence" value="ECO:0007669"/>
    <property type="project" value="UniProtKB-SubCell"/>
</dbReference>
<protein>
    <recommendedName>
        <fullName evidence="3">Plastid lipid-associated protein/fibrillin conserved domain-containing protein</fullName>
    </recommendedName>
</protein>
<accession>A0A8T2TPA4</accession>
<comment type="subcellular location">
    <subcellularLocation>
        <location evidence="1">Plastid</location>
    </subcellularLocation>
</comment>
<dbReference type="OMA" id="WLDITYV"/>
<evidence type="ECO:0000256" key="2">
    <source>
        <dbReference type="ARBA" id="ARBA00022640"/>
    </source>
</evidence>
<dbReference type="OrthoDB" id="201321at2759"/>
<comment type="caution">
    <text evidence="4">The sequence shown here is derived from an EMBL/GenBank/DDBJ whole genome shotgun (WGS) entry which is preliminary data.</text>
</comment>
<dbReference type="InterPro" id="IPR006843">
    <property type="entry name" value="PAP/fibrillin_dom"/>
</dbReference>
<keyword evidence="5" id="KW-1185">Reference proteome</keyword>
<evidence type="ECO:0000259" key="3">
    <source>
        <dbReference type="Pfam" id="PF04755"/>
    </source>
</evidence>
<keyword evidence="2" id="KW-0934">Plastid</keyword>
<dbReference type="AlphaFoldDB" id="A0A8T2TPA4"/>
<organism evidence="4 5">
    <name type="scientific">Ceratopteris richardii</name>
    <name type="common">Triangle waterfern</name>
    <dbReference type="NCBI Taxonomy" id="49495"/>
    <lineage>
        <taxon>Eukaryota</taxon>
        <taxon>Viridiplantae</taxon>
        <taxon>Streptophyta</taxon>
        <taxon>Embryophyta</taxon>
        <taxon>Tracheophyta</taxon>
        <taxon>Polypodiopsida</taxon>
        <taxon>Polypodiidae</taxon>
        <taxon>Polypodiales</taxon>
        <taxon>Pteridineae</taxon>
        <taxon>Pteridaceae</taxon>
        <taxon>Parkerioideae</taxon>
        <taxon>Ceratopteris</taxon>
    </lineage>
</organism>
<reference evidence="4" key="1">
    <citation type="submission" date="2021-08" db="EMBL/GenBank/DDBJ databases">
        <title>WGS assembly of Ceratopteris richardii.</title>
        <authorList>
            <person name="Marchant D.B."/>
            <person name="Chen G."/>
            <person name="Jenkins J."/>
            <person name="Shu S."/>
            <person name="Leebens-Mack J."/>
            <person name="Grimwood J."/>
            <person name="Schmutz J."/>
            <person name="Soltis P."/>
            <person name="Soltis D."/>
            <person name="Chen Z.-H."/>
        </authorList>
    </citation>
    <scope>NUCLEOTIDE SEQUENCE</scope>
    <source>
        <strain evidence="4">Whitten #5841</strain>
        <tissue evidence="4">Leaf</tissue>
    </source>
</reference>